<gene>
    <name evidence="3" type="ORF">D0817_14025</name>
</gene>
<proteinExistence type="predicted"/>
<dbReference type="NCBIfam" id="TIGR04183">
    <property type="entry name" value="Por_Secre_tail"/>
    <property type="match status" value="1"/>
</dbReference>
<dbReference type="InterPro" id="IPR026444">
    <property type="entry name" value="Secre_tail"/>
</dbReference>
<dbReference type="OrthoDB" id="9805017at2"/>
<keyword evidence="4" id="KW-1185">Reference proteome</keyword>
<keyword evidence="1 2" id="KW-0732">Signal</keyword>
<sequence>MYSFLIRKIFFSLLAISFFNTGLYAQQGKTDPTFNTTDNGTIGDGFDNTVRTLSLQSDEKLIVGGDYLNLNGISSPYLTRLNVDGSIDESFTTGTGFNGKVYSCCILPDRKIVIGGSFTAYNGGSSGRLIRLNTDGSQDTSFNTTIGATNGIIYKVCPQTDGKIILVGSFTKYNNVTVNRIARILPDGALDTSFTTGTGSSLTITNVEILEDDKILLTGNFTAFNGIAANRIVRLYPDGSVDQSFNIGTAFNDDVNAIAVQSDGKIILGGKFTAYNEITANRIIRLHPDGTPDTAFLSGSGLSKDAVQVIRIDASGTITVGGSFNGFYNNTEVSRLFFLNQDGTLKTDFYTGSGPESASVLALENSTDGSWYIGGSFSVFDGQNQGRIARINADGEYDTGYLSAGIGFNNSVLKVLALENKQTMVFGNFNKFNGTDSSKIARLLENGTLDDTFNFGQQGANNVIKTAVLQVDGKIVFAGNFTKYNGLISNRIARILADGTIDANFNIGSGFNNQVYAMAIQPDQKIIVGGNFSSYNNAPANRIIRLLPDGVPDAGFKVGLGADAIIDVILIQPDGKLLVAGRFTSFDNQIIPGLVRLNSDGSIDAGFNTGMGFDKNVYALALQSDQKIIVGGSFLLYNGIPQKRILRLHPNGDLDTTFDSGTGFSKGDVLTVLVQPDDRILAGGTFSGTYKTKPSLRIIRLLKTGERDSGFQAALNNKLHTMTFTADRKLMIGGDFNSVSGVSKHRIARLKICLEKTVWDGVSWSNGFPSRGKEVVFTEDYANLTTTNSCSCTINEGKTVNLLSGNTLEIQFDYSGLGTLILHDTASLYQDDDEIINSGTVHVIRKSSPVLKFDYTYWSSPVANQRLIDVSPKTLADKFFSFNYLLGDWTIENPADPMVLGKGYIIRGPQDFSVVAASKFEALFKGIPNNGKITLNMGDKDTFNLIGNPYPSAINADLFLDENRENIKGTLYFWTHNTPINNYEYASDDYAIYNLLGGTGTRAALSPGVNETIPDGTIASGQAFFAMSKNAGIVEFNNSIRIMGRNSTFFKSDIKNKKTEKPAIEKHRIWLDLENSKGVFKQILIGYIQGASDLTPDNYNAESLKGNEYVDFYSILENKNLAIHGSVMPFKVSDSAAIGYDTAVEGNFTIRIDHVDGLFENRNVYIEDKILKVIHNLKDSPYSFSTSRGTFKERFLIHYNDKSLKSKNFEKSEDPVFISVKNGSVLIKSTKEKMKEIEIFDISGKLVYTKKAINESEFHLSNLQLSHQIFLLKITFENNNRIVRKFLLQ</sequence>
<name>A0A434A5W4_9FLAO</name>
<dbReference type="SUPFAM" id="SSF101898">
    <property type="entry name" value="NHL repeat"/>
    <property type="match status" value="1"/>
</dbReference>
<reference evidence="4" key="1">
    <citation type="journal article" date="2019" name="Syst. Appl. Microbiol.">
        <title>Flavobacterium circumlabens sp. nov. and Flavobacterium cupreum sp. nov., two psychrotrophic species isolated from Antarctic environmental samples.</title>
        <authorList>
            <person name="Kralova S."/>
            <person name="Busse H.-J."/>
            <person name="Svec P."/>
            <person name="Maslanova I."/>
            <person name="Stankova E."/>
            <person name="Bartak M."/>
            <person name="Sedlacek I."/>
        </authorList>
    </citation>
    <scope>NUCLEOTIDE SEQUENCE [LARGE SCALE GENOMIC DNA]</scope>
    <source>
        <strain evidence="4">CCM 8825</strain>
    </source>
</reference>
<dbReference type="NCBIfam" id="NF033708">
    <property type="entry name" value="T9SS_Cterm_ChiA"/>
    <property type="match status" value="1"/>
</dbReference>
<protein>
    <submittedName>
        <fullName evidence="3">T9SS C-terminal target domain-containing protein</fullName>
    </submittedName>
</protein>
<dbReference type="EMBL" id="QWDM01000008">
    <property type="protein sequence ID" value="RUT69736.1"/>
    <property type="molecule type" value="Genomic_DNA"/>
</dbReference>
<evidence type="ECO:0000313" key="3">
    <source>
        <dbReference type="EMBL" id="RUT69736.1"/>
    </source>
</evidence>
<organism evidence="3 4">
    <name type="scientific">Flavobacterium cupreum</name>
    <dbReference type="NCBI Taxonomy" id="2133766"/>
    <lineage>
        <taxon>Bacteria</taxon>
        <taxon>Pseudomonadati</taxon>
        <taxon>Bacteroidota</taxon>
        <taxon>Flavobacteriia</taxon>
        <taxon>Flavobacteriales</taxon>
        <taxon>Flavobacteriaceae</taxon>
        <taxon>Flavobacterium</taxon>
    </lineage>
</organism>
<dbReference type="Proteomes" id="UP000288102">
    <property type="component" value="Unassembled WGS sequence"/>
</dbReference>
<dbReference type="SUPFAM" id="SSF63829">
    <property type="entry name" value="Calcium-dependent phosphotriesterase"/>
    <property type="match status" value="2"/>
</dbReference>
<feature type="signal peptide" evidence="2">
    <location>
        <begin position="1"/>
        <end position="25"/>
    </location>
</feature>
<evidence type="ECO:0000256" key="2">
    <source>
        <dbReference type="SAM" id="SignalP"/>
    </source>
</evidence>
<dbReference type="RefSeq" id="WP_127338974.1">
    <property type="nucleotide sequence ID" value="NZ_QWDM01000008.1"/>
</dbReference>
<dbReference type="Gene3D" id="2.80.10.50">
    <property type="match status" value="6"/>
</dbReference>
<dbReference type="InterPro" id="IPR013431">
    <property type="entry name" value="Delta_60_rpt"/>
</dbReference>
<accession>A0A434A5W4</accession>
<evidence type="ECO:0000256" key="1">
    <source>
        <dbReference type="ARBA" id="ARBA00022729"/>
    </source>
</evidence>
<dbReference type="NCBIfam" id="TIGR02608">
    <property type="entry name" value="delta_60_rpt"/>
    <property type="match status" value="11"/>
</dbReference>
<feature type="chain" id="PRO_5019236996" evidence="2">
    <location>
        <begin position="26"/>
        <end position="1289"/>
    </location>
</feature>
<evidence type="ECO:0000313" key="4">
    <source>
        <dbReference type="Proteomes" id="UP000288102"/>
    </source>
</evidence>
<dbReference type="Pfam" id="PF17164">
    <property type="entry name" value="DUF5122"/>
    <property type="match status" value="13"/>
</dbReference>
<comment type="caution">
    <text evidence="3">The sequence shown here is derived from an EMBL/GenBank/DDBJ whole genome shotgun (WGS) entry which is preliminary data.</text>
</comment>